<reference evidence="2" key="1">
    <citation type="journal article" date="2013" name="J. Plant Res.">
        <title>Effect of fungi and light on seed germination of three Opuntia species from semiarid lands of central Mexico.</title>
        <authorList>
            <person name="Delgado-Sanchez P."/>
            <person name="Jimenez-Bremont J.F."/>
            <person name="Guerrero-Gonzalez Mde L."/>
            <person name="Flores J."/>
        </authorList>
    </citation>
    <scope>NUCLEOTIDE SEQUENCE</scope>
    <source>
        <tissue evidence="2">Cladode</tissue>
    </source>
</reference>
<reference evidence="2" key="2">
    <citation type="submission" date="2020-07" db="EMBL/GenBank/DDBJ databases">
        <authorList>
            <person name="Vera ALvarez R."/>
            <person name="Arias-Moreno D.M."/>
            <person name="Jimenez-Jacinto V."/>
            <person name="Jimenez-Bremont J.F."/>
            <person name="Swaminathan K."/>
            <person name="Moose S.P."/>
            <person name="Guerrero-Gonzalez M.L."/>
            <person name="Marino-Ramirez L."/>
            <person name="Landsman D."/>
            <person name="Rodriguez-Kessler M."/>
            <person name="Delgado-Sanchez P."/>
        </authorList>
    </citation>
    <scope>NUCLEOTIDE SEQUENCE</scope>
    <source>
        <tissue evidence="2">Cladode</tissue>
    </source>
</reference>
<name>A0A7C9D957_OPUST</name>
<accession>A0A7C9D957</accession>
<sequence length="144" mass="15924">MSVAFFGFSGLKGRQNRAAPGKSLALYLPEEKIARGNTSKSFSILLPVGLVSLTSLCLVLYSYAMNLASSSPIALRTSTSVSRVSKFTALILKSWILFTICTISKWFIASKALIRAFFQRKFTVQQLEHPTSHKICRMLLEASL</sequence>
<protein>
    <submittedName>
        <fullName evidence="2">Uncharacterized protein</fullName>
    </submittedName>
</protein>
<evidence type="ECO:0000256" key="1">
    <source>
        <dbReference type="SAM" id="Phobius"/>
    </source>
</evidence>
<keyword evidence="1" id="KW-0472">Membrane</keyword>
<organism evidence="2">
    <name type="scientific">Opuntia streptacantha</name>
    <name type="common">Prickly pear cactus</name>
    <name type="synonym">Opuntia cardona</name>
    <dbReference type="NCBI Taxonomy" id="393608"/>
    <lineage>
        <taxon>Eukaryota</taxon>
        <taxon>Viridiplantae</taxon>
        <taxon>Streptophyta</taxon>
        <taxon>Embryophyta</taxon>
        <taxon>Tracheophyta</taxon>
        <taxon>Spermatophyta</taxon>
        <taxon>Magnoliopsida</taxon>
        <taxon>eudicotyledons</taxon>
        <taxon>Gunneridae</taxon>
        <taxon>Pentapetalae</taxon>
        <taxon>Caryophyllales</taxon>
        <taxon>Cactineae</taxon>
        <taxon>Cactaceae</taxon>
        <taxon>Opuntioideae</taxon>
        <taxon>Opuntia</taxon>
    </lineage>
</organism>
<keyword evidence="1" id="KW-1133">Transmembrane helix</keyword>
<keyword evidence="1" id="KW-0812">Transmembrane</keyword>
<dbReference type="AlphaFoldDB" id="A0A7C9D957"/>
<proteinExistence type="predicted"/>
<feature type="transmembrane region" description="Helical" evidence="1">
    <location>
        <begin position="42"/>
        <end position="64"/>
    </location>
</feature>
<evidence type="ECO:0000313" key="2">
    <source>
        <dbReference type="EMBL" id="MBA4633785.1"/>
    </source>
</evidence>
<feature type="transmembrane region" description="Helical" evidence="1">
    <location>
        <begin position="84"/>
        <end position="108"/>
    </location>
</feature>
<dbReference type="EMBL" id="GISG01088377">
    <property type="protein sequence ID" value="MBA4633785.1"/>
    <property type="molecule type" value="Transcribed_RNA"/>
</dbReference>